<organism evidence="1 2">
    <name type="scientific">Streptomyces jeddahensis</name>
    <dbReference type="NCBI Taxonomy" id="1716141"/>
    <lineage>
        <taxon>Bacteria</taxon>
        <taxon>Bacillati</taxon>
        <taxon>Actinomycetota</taxon>
        <taxon>Actinomycetes</taxon>
        <taxon>Kitasatosporales</taxon>
        <taxon>Streptomycetaceae</taxon>
        <taxon>Streptomyces</taxon>
    </lineage>
</organism>
<dbReference type="AlphaFoldDB" id="A0A177HVY5"/>
<name>A0A177HVY5_9ACTN</name>
<comment type="caution">
    <text evidence="1">The sequence shown here is derived from an EMBL/GenBank/DDBJ whole genome shotgun (WGS) entry which is preliminary data.</text>
</comment>
<dbReference type="EMBL" id="LOHS01000051">
    <property type="protein sequence ID" value="OAH15102.1"/>
    <property type="molecule type" value="Genomic_DNA"/>
</dbReference>
<protein>
    <submittedName>
        <fullName evidence="1">Uncharacterized protein</fullName>
    </submittedName>
</protein>
<dbReference type="STRING" id="1716141.STSP_14800"/>
<sequence>MAERCDEDGGEAADTGAVASAVNVALAEEYETEGRARGQAVMIHGKTLTSPTWPG</sequence>
<keyword evidence="2" id="KW-1185">Reference proteome</keyword>
<proteinExistence type="predicted"/>
<reference evidence="1 2" key="1">
    <citation type="submission" date="2015-12" db="EMBL/GenBank/DDBJ databases">
        <title>Genome sequence of Streptomyces sp. G25.</title>
        <authorList>
            <person name="Poehlein A."/>
            <person name="Roettig A."/>
            <person name="Hiessl S."/>
            <person name="Hauschild P."/>
            <person name="Schauer J."/>
            <person name="Madkour M.H."/>
            <person name="Al-Ansari A.M."/>
            <person name="Almakishah N.H."/>
            <person name="Steinbuechel A."/>
            <person name="Daniel R."/>
        </authorList>
    </citation>
    <scope>NUCLEOTIDE SEQUENCE [LARGE SCALE GENOMIC DNA]</scope>
    <source>
        <strain evidence="2">G25(2015)</strain>
    </source>
</reference>
<dbReference type="Proteomes" id="UP000077381">
    <property type="component" value="Unassembled WGS sequence"/>
</dbReference>
<evidence type="ECO:0000313" key="1">
    <source>
        <dbReference type="EMBL" id="OAH15102.1"/>
    </source>
</evidence>
<evidence type="ECO:0000313" key="2">
    <source>
        <dbReference type="Proteomes" id="UP000077381"/>
    </source>
</evidence>
<gene>
    <name evidence="1" type="ORF">STSP_14800</name>
</gene>
<accession>A0A177HVY5</accession>